<dbReference type="Proteomes" id="UP001326613">
    <property type="component" value="Chromosome"/>
</dbReference>
<dbReference type="InterPro" id="IPR001457">
    <property type="entry name" value="NADH_UbQ/plastoQ_OxRdtase_su6"/>
</dbReference>
<feature type="transmembrane region" description="Helical" evidence="3">
    <location>
        <begin position="122"/>
        <end position="145"/>
    </location>
</feature>
<proteinExistence type="inferred from homology"/>
<dbReference type="InterPro" id="IPR042106">
    <property type="entry name" value="Nuo/plastoQ_OxRdtase_6_NuoJ"/>
</dbReference>
<name>A0ABZ0USR2_9RICK</name>
<organism evidence="4 5">
    <name type="scientific">Candidatus Trichorickettsia mobilis</name>
    <dbReference type="NCBI Taxonomy" id="1346319"/>
    <lineage>
        <taxon>Bacteria</taxon>
        <taxon>Pseudomonadati</taxon>
        <taxon>Pseudomonadota</taxon>
        <taxon>Alphaproteobacteria</taxon>
        <taxon>Rickettsiales</taxon>
        <taxon>Rickettsiaceae</taxon>
        <taxon>Rickettsieae</taxon>
        <taxon>Candidatus Trichorickettsia</taxon>
    </lineage>
</organism>
<gene>
    <name evidence="4" type="ORF">Trichorick_00122</name>
</gene>
<comment type="caution">
    <text evidence="3">Lacks conserved residue(s) required for the propagation of feature annotation.</text>
</comment>
<keyword evidence="3" id="KW-1003">Cell membrane</keyword>
<dbReference type="Pfam" id="PF00499">
    <property type="entry name" value="Oxidored_q3"/>
    <property type="match status" value="1"/>
</dbReference>
<accession>A0ABZ0USR2</accession>
<comment type="catalytic activity">
    <reaction evidence="3">
        <text>a quinone + NADH + 5 H(+)(in) = a quinol + NAD(+) + 4 H(+)(out)</text>
        <dbReference type="Rhea" id="RHEA:57888"/>
        <dbReference type="ChEBI" id="CHEBI:15378"/>
        <dbReference type="ChEBI" id="CHEBI:24646"/>
        <dbReference type="ChEBI" id="CHEBI:57540"/>
        <dbReference type="ChEBI" id="CHEBI:57945"/>
        <dbReference type="ChEBI" id="CHEBI:132124"/>
    </reaction>
</comment>
<dbReference type="PANTHER" id="PTHR33269">
    <property type="entry name" value="NADH-UBIQUINONE OXIDOREDUCTASE CHAIN 6"/>
    <property type="match status" value="1"/>
</dbReference>
<keyword evidence="5" id="KW-1185">Reference proteome</keyword>
<dbReference type="Gene3D" id="1.20.120.1200">
    <property type="entry name" value="NADH-ubiquinone/plastoquinone oxidoreductase chain 6, subunit NuoJ"/>
    <property type="match status" value="1"/>
</dbReference>
<comment type="function">
    <text evidence="3">NDH-1 shuttles electrons from NADH, via FMN and iron-sulfur (Fe-S) centers, to quinones in the respiratory chain. Couples the redox reaction to proton translocation (for every two electrons transferred, four hydrogen ions are translocated across the cytoplasmic membrane), and thus conserves the redox energy in a proton gradient.</text>
</comment>
<dbReference type="PANTHER" id="PTHR33269:SF17">
    <property type="entry name" value="NADH-UBIQUINONE OXIDOREDUCTASE CHAIN 6"/>
    <property type="match status" value="1"/>
</dbReference>
<dbReference type="NCBIfam" id="NF005164">
    <property type="entry name" value="PRK06638.1-4"/>
    <property type="match status" value="1"/>
</dbReference>
<keyword evidence="3" id="KW-0812">Transmembrane</keyword>
<keyword evidence="3" id="KW-0520">NAD</keyword>
<feature type="transmembrane region" description="Helical" evidence="3">
    <location>
        <begin position="33"/>
        <end position="57"/>
    </location>
</feature>
<feature type="transmembrane region" description="Helical" evidence="3">
    <location>
        <begin position="7"/>
        <end position="27"/>
    </location>
</feature>
<evidence type="ECO:0000313" key="4">
    <source>
        <dbReference type="EMBL" id="WPY00250.1"/>
    </source>
</evidence>
<reference evidence="4 5" key="1">
    <citation type="submission" date="2022-10" db="EMBL/GenBank/DDBJ databases">
        <title>Host association and intracellularity evolved multiple times independently in the Rickettsiales.</title>
        <authorList>
            <person name="Castelli M."/>
            <person name="Nardi T."/>
            <person name="Gammuto L."/>
            <person name="Bellinzona G."/>
            <person name="Sabaneyeva E."/>
            <person name="Potekhin A."/>
            <person name="Serra V."/>
            <person name="Petroni G."/>
            <person name="Sassera D."/>
        </authorList>
    </citation>
    <scope>NUCLEOTIDE SEQUENCE [LARGE SCALE GENOMIC DNA]</scope>
    <source>
        <strain evidence="4 5">Kr 154-4</strain>
    </source>
</reference>
<dbReference type="EMBL" id="CP112932">
    <property type="protein sequence ID" value="WPY00250.1"/>
    <property type="molecule type" value="Genomic_DNA"/>
</dbReference>
<feature type="transmembrane region" description="Helical" evidence="3">
    <location>
        <begin position="69"/>
        <end position="90"/>
    </location>
</feature>
<evidence type="ECO:0000256" key="2">
    <source>
        <dbReference type="ARBA" id="ARBA00005698"/>
    </source>
</evidence>
<evidence type="ECO:0000313" key="5">
    <source>
        <dbReference type="Proteomes" id="UP001326613"/>
    </source>
</evidence>
<evidence type="ECO:0000256" key="3">
    <source>
        <dbReference type="RuleBase" id="RU004429"/>
    </source>
</evidence>
<comment type="similarity">
    <text evidence="2 3">Belongs to the complex I subunit 6 family.</text>
</comment>
<comment type="subcellular location">
    <subcellularLocation>
        <location evidence="3">Cell membrane</location>
        <topology evidence="3">Multi-pass membrane protein</topology>
    </subcellularLocation>
    <subcellularLocation>
        <location evidence="1">Membrane</location>
        <topology evidence="1">Multi-pass membrane protein</topology>
    </subcellularLocation>
</comment>
<protein>
    <recommendedName>
        <fullName evidence="3">NADH-quinone oxidoreductase subunit J</fullName>
        <ecNumber evidence="3">7.1.1.-</ecNumber>
    </recommendedName>
</protein>
<dbReference type="EC" id="7.1.1.-" evidence="3"/>
<keyword evidence="3" id="KW-0874">Quinone</keyword>
<sequence>MTSRNPVVAVLWLIFAFCNGSGLMILLGAEFLAMMLIVIYVGAVAVLFLFVVMMLDIKFAEVQGELKKNLSIASIIAVIMFADLILIILLGTKSINISNVAFTTPANISNTLAIGKVLYTDFVLPFQAAGLILFVAMIACIALTLRPSTAVKRQNINQQLKRNKDSGMNVTKLGVKQGVQEIQYD</sequence>
<evidence type="ECO:0000256" key="1">
    <source>
        <dbReference type="ARBA" id="ARBA00004141"/>
    </source>
</evidence>
<keyword evidence="3" id="KW-0472">Membrane</keyword>
<keyword evidence="3" id="KW-1133">Transmembrane helix</keyword>